<gene>
    <name evidence="2" type="ORF">LCGC14_2282320</name>
</gene>
<keyword evidence="1" id="KW-0812">Transmembrane</keyword>
<feature type="transmembrane region" description="Helical" evidence="1">
    <location>
        <begin position="6"/>
        <end position="25"/>
    </location>
</feature>
<proteinExistence type="predicted"/>
<name>A0A0F9CUC9_9ZZZZ</name>
<keyword evidence="1" id="KW-0472">Membrane</keyword>
<protein>
    <submittedName>
        <fullName evidence="2">Uncharacterized protein</fullName>
    </submittedName>
</protein>
<organism evidence="2">
    <name type="scientific">marine sediment metagenome</name>
    <dbReference type="NCBI Taxonomy" id="412755"/>
    <lineage>
        <taxon>unclassified sequences</taxon>
        <taxon>metagenomes</taxon>
        <taxon>ecological metagenomes</taxon>
    </lineage>
</organism>
<sequence>LKGHQSGLLALVLAFAAMGICGLFSKSGLAKWKNYGELVRLEDQQRRAAREGKTGHQSPMEK</sequence>
<accession>A0A0F9CUC9</accession>
<dbReference type="AlphaFoldDB" id="A0A0F9CUC9"/>
<feature type="non-terminal residue" evidence="2">
    <location>
        <position position="1"/>
    </location>
</feature>
<evidence type="ECO:0000256" key="1">
    <source>
        <dbReference type="SAM" id="Phobius"/>
    </source>
</evidence>
<evidence type="ECO:0000313" key="2">
    <source>
        <dbReference type="EMBL" id="KKL52754.1"/>
    </source>
</evidence>
<dbReference type="EMBL" id="LAZR01031782">
    <property type="protein sequence ID" value="KKL52754.1"/>
    <property type="molecule type" value="Genomic_DNA"/>
</dbReference>
<reference evidence="2" key="1">
    <citation type="journal article" date="2015" name="Nature">
        <title>Complex archaea that bridge the gap between prokaryotes and eukaryotes.</title>
        <authorList>
            <person name="Spang A."/>
            <person name="Saw J.H."/>
            <person name="Jorgensen S.L."/>
            <person name="Zaremba-Niedzwiedzka K."/>
            <person name="Martijn J."/>
            <person name="Lind A.E."/>
            <person name="van Eijk R."/>
            <person name="Schleper C."/>
            <person name="Guy L."/>
            <person name="Ettema T.J."/>
        </authorList>
    </citation>
    <scope>NUCLEOTIDE SEQUENCE</scope>
</reference>
<keyword evidence="1" id="KW-1133">Transmembrane helix</keyword>
<comment type="caution">
    <text evidence="2">The sequence shown here is derived from an EMBL/GenBank/DDBJ whole genome shotgun (WGS) entry which is preliminary data.</text>
</comment>